<dbReference type="InterPro" id="IPR011033">
    <property type="entry name" value="PRC_barrel-like_sf"/>
</dbReference>
<dbReference type="SUPFAM" id="SSF50346">
    <property type="entry name" value="PRC-barrel domain"/>
    <property type="match status" value="1"/>
</dbReference>
<comment type="caution">
    <text evidence="2">The sequence shown here is derived from an EMBL/GenBank/DDBJ whole genome shotgun (WGS) entry which is preliminary data.</text>
</comment>
<dbReference type="EMBL" id="RZIJ01000001">
    <property type="protein sequence ID" value="RUQ75702.1"/>
    <property type="molecule type" value="Genomic_DNA"/>
</dbReference>
<keyword evidence="3" id="KW-1185">Reference proteome</keyword>
<protein>
    <recommendedName>
        <fullName evidence="4">PRC-barrel domain containing protein</fullName>
    </recommendedName>
</protein>
<evidence type="ECO:0008006" key="4">
    <source>
        <dbReference type="Google" id="ProtNLM"/>
    </source>
</evidence>
<organism evidence="2 3">
    <name type="scientific">Azospirillum doebereinerae</name>
    <dbReference type="NCBI Taxonomy" id="92933"/>
    <lineage>
        <taxon>Bacteria</taxon>
        <taxon>Pseudomonadati</taxon>
        <taxon>Pseudomonadota</taxon>
        <taxon>Alphaproteobacteria</taxon>
        <taxon>Rhodospirillales</taxon>
        <taxon>Azospirillaceae</taxon>
        <taxon>Azospirillum</taxon>
    </lineage>
</organism>
<name>A0A433JEU4_9PROT</name>
<dbReference type="RefSeq" id="WP_126993925.1">
    <property type="nucleotide sequence ID" value="NZ_JBNPXW010000001.1"/>
</dbReference>
<proteinExistence type="predicted"/>
<dbReference type="Gene3D" id="2.30.30.240">
    <property type="entry name" value="PRC-barrel domain"/>
    <property type="match status" value="1"/>
</dbReference>
<feature type="chain" id="PRO_5019264827" description="PRC-barrel domain containing protein" evidence="1">
    <location>
        <begin position="27"/>
        <end position="118"/>
    </location>
</feature>
<evidence type="ECO:0000256" key="1">
    <source>
        <dbReference type="SAM" id="SignalP"/>
    </source>
</evidence>
<feature type="signal peptide" evidence="1">
    <location>
        <begin position="1"/>
        <end position="26"/>
    </location>
</feature>
<sequence length="118" mass="12432">MRFRLAFSAIVIAAVFPFAVPGSAHAADPARSHDLTGLEVTGLLGEELGQIASVSDATNGRDATVLVEASGMLDVGHRYFTLHRSQLSPGEDEDTVTAKATAADVLRLIRNDTEVAGR</sequence>
<dbReference type="AlphaFoldDB" id="A0A433JEU4"/>
<keyword evidence="1" id="KW-0732">Signal</keyword>
<dbReference type="Proteomes" id="UP000280346">
    <property type="component" value="Unassembled WGS sequence"/>
</dbReference>
<dbReference type="OrthoDB" id="7306476at2"/>
<evidence type="ECO:0000313" key="2">
    <source>
        <dbReference type="EMBL" id="RUQ75702.1"/>
    </source>
</evidence>
<reference evidence="2 3" key="1">
    <citation type="submission" date="2018-12" db="EMBL/GenBank/DDBJ databases">
        <authorList>
            <person name="Yang Y."/>
        </authorList>
    </citation>
    <scope>NUCLEOTIDE SEQUENCE [LARGE SCALE GENOMIC DNA]</scope>
    <source>
        <strain evidence="2 3">GSF71</strain>
    </source>
</reference>
<evidence type="ECO:0000313" key="3">
    <source>
        <dbReference type="Proteomes" id="UP000280346"/>
    </source>
</evidence>
<accession>A0A433JEU4</accession>
<gene>
    <name evidence="2" type="ORF">EJ913_00870</name>
</gene>